<keyword evidence="1" id="KW-0732">Signal</keyword>
<dbReference type="AlphaFoldDB" id="A0A2P8GTK2"/>
<dbReference type="Pfam" id="PF01547">
    <property type="entry name" value="SBP_bac_1"/>
    <property type="match status" value="1"/>
</dbReference>
<gene>
    <name evidence="2" type="ORF">CLV49_0882</name>
</gene>
<reference evidence="2 3" key="1">
    <citation type="submission" date="2018-03" db="EMBL/GenBank/DDBJ databases">
        <title>Genomic Encyclopedia of Archaeal and Bacterial Type Strains, Phase II (KMG-II): from individual species to whole genera.</title>
        <authorList>
            <person name="Goeker M."/>
        </authorList>
    </citation>
    <scope>NUCLEOTIDE SEQUENCE [LARGE SCALE GENOMIC DNA]</scope>
    <source>
        <strain evidence="2 3">DSM 21548</strain>
    </source>
</reference>
<proteinExistence type="predicted"/>
<dbReference type="SUPFAM" id="SSF53850">
    <property type="entry name" value="Periplasmic binding protein-like II"/>
    <property type="match status" value="1"/>
</dbReference>
<protein>
    <submittedName>
        <fullName evidence="2">Carbohydrate ABC transporter substrate-binding protein (CUT1 family)</fullName>
    </submittedName>
</protein>
<evidence type="ECO:0000313" key="3">
    <source>
        <dbReference type="Proteomes" id="UP000241203"/>
    </source>
</evidence>
<dbReference type="PROSITE" id="PS51257">
    <property type="entry name" value="PROKAR_LIPOPROTEIN"/>
    <property type="match status" value="1"/>
</dbReference>
<dbReference type="Proteomes" id="UP000241203">
    <property type="component" value="Unassembled WGS sequence"/>
</dbReference>
<accession>A0A2P8GTK2</accession>
<evidence type="ECO:0000256" key="1">
    <source>
        <dbReference type="SAM" id="SignalP"/>
    </source>
</evidence>
<feature type="signal peptide" evidence="1">
    <location>
        <begin position="1"/>
        <end position="25"/>
    </location>
</feature>
<dbReference type="EMBL" id="PYAU01000001">
    <property type="protein sequence ID" value="PSL37275.1"/>
    <property type="molecule type" value="Genomic_DNA"/>
</dbReference>
<dbReference type="Gene3D" id="3.40.190.10">
    <property type="entry name" value="Periplasmic binding protein-like II"/>
    <property type="match status" value="3"/>
</dbReference>
<evidence type="ECO:0000313" key="2">
    <source>
        <dbReference type="EMBL" id="PSL37275.1"/>
    </source>
</evidence>
<feature type="chain" id="PRO_5015140824" evidence="1">
    <location>
        <begin position="26"/>
        <end position="451"/>
    </location>
</feature>
<sequence length="451" mass="48716">MKRKNTAMALVSVAVVTAVALSACAPSNGGTDAGQTTAPVSQAEIDEAMDTETTITFWTWVPDIQKEVDLFEAKYPKITVDVVNVGTGTAQYPKLRTALKAGKGAPDVAQIEYQYIPSFRQTNSLVDLTPYGGAELEDSYVEWVWNQVADDAGVWSVPQDSGPLGNLYRSDIYAQAGITEAPATWDDFAEDAKTIKEKTDSYISNLPGNDPGQIVGLFWQAGAKPFSYDGDKTVGIDLDSAETQKVVSFWQDLIDQDLVSTDADFNDAWYQGFASGKYASWQTAAWGPVFLQGTAADTSGKWTAAKIPQWNAGEDVSGNWGGSSNAVITGTKNPIVAAEFSKFLNTDPESTLAFANEQFLFPTTTDTLSSPDFIGTESEFYGGQKVNELFAGVSDTVSTDFQWLPFNDYVYSSFNDTLGKAIADHGDMSAALTAWQDAVTAYAKQQGFTVE</sequence>
<dbReference type="InterPro" id="IPR050490">
    <property type="entry name" value="Bact_solute-bd_prot1"/>
</dbReference>
<dbReference type="PANTHER" id="PTHR43649">
    <property type="entry name" value="ARABINOSE-BINDING PROTEIN-RELATED"/>
    <property type="match status" value="1"/>
</dbReference>
<dbReference type="InterPro" id="IPR006059">
    <property type="entry name" value="SBP"/>
</dbReference>
<name>A0A2P8GTK2_9MICO</name>
<dbReference type="PANTHER" id="PTHR43649:SF14">
    <property type="entry name" value="BLR3389 PROTEIN"/>
    <property type="match status" value="1"/>
</dbReference>
<organism evidence="2 3">
    <name type="scientific">Labedella gwakjiensis</name>
    <dbReference type="NCBI Taxonomy" id="390269"/>
    <lineage>
        <taxon>Bacteria</taxon>
        <taxon>Bacillati</taxon>
        <taxon>Actinomycetota</taxon>
        <taxon>Actinomycetes</taxon>
        <taxon>Micrococcales</taxon>
        <taxon>Microbacteriaceae</taxon>
        <taxon>Labedella</taxon>
    </lineage>
</organism>
<comment type="caution">
    <text evidence="2">The sequence shown here is derived from an EMBL/GenBank/DDBJ whole genome shotgun (WGS) entry which is preliminary data.</text>
</comment>